<gene>
    <name evidence="2" type="ORF">C447_16334</name>
</gene>
<proteinExistence type="predicted"/>
<dbReference type="PATRIC" id="fig|1132509.6.peg.3798"/>
<dbReference type="Pfam" id="PF01663">
    <property type="entry name" value="Phosphodiest"/>
    <property type="match status" value="1"/>
</dbReference>
<organism evidence="2 3">
    <name type="scientific">Halococcus hamelinensis 100A6</name>
    <dbReference type="NCBI Taxonomy" id="1132509"/>
    <lineage>
        <taxon>Archaea</taxon>
        <taxon>Methanobacteriati</taxon>
        <taxon>Methanobacteriota</taxon>
        <taxon>Stenosarchaea group</taxon>
        <taxon>Halobacteria</taxon>
        <taxon>Halobacteriales</taxon>
        <taxon>Halococcaceae</taxon>
        <taxon>Halococcus</taxon>
    </lineage>
</organism>
<keyword evidence="3" id="KW-1185">Reference proteome</keyword>
<dbReference type="PANTHER" id="PTHR10151:SF120">
    <property type="entry name" value="BIS(5'-ADENOSYL)-TRIPHOSPHATASE"/>
    <property type="match status" value="1"/>
</dbReference>
<dbReference type="GO" id="GO:0016787">
    <property type="term" value="F:hydrolase activity"/>
    <property type="evidence" value="ECO:0007669"/>
    <property type="project" value="UniProtKB-ARBA"/>
</dbReference>
<evidence type="ECO:0000313" key="3">
    <source>
        <dbReference type="Proteomes" id="UP000011566"/>
    </source>
</evidence>
<dbReference type="Gene3D" id="3.40.720.10">
    <property type="entry name" value="Alkaline Phosphatase, subunit A"/>
    <property type="match status" value="2"/>
</dbReference>
<dbReference type="SUPFAM" id="SSF53649">
    <property type="entry name" value="Alkaline phosphatase-like"/>
    <property type="match status" value="1"/>
</dbReference>
<dbReference type="RefSeq" id="WP_007695799.1">
    <property type="nucleotide sequence ID" value="NZ_AOMB01000043.1"/>
</dbReference>
<dbReference type="EMBL" id="AOMB01000043">
    <property type="protein sequence ID" value="EMA35743.1"/>
    <property type="molecule type" value="Genomic_DNA"/>
</dbReference>
<sequence length="526" mass="57689">MTDGTTPDRALVLGLDGVPFERLRGWAEAGELPNVAALFEAGAAGPLASTKPANTALAWPSIATGTWPDKHGVYAFYKLGTNYRHRVNTGADVSRPALWEMVSPATAVNVPMTYPASEIDGRIVTGMMTPSRDEGFTYPPELADEIGRVSPDYDIGLDWNEYKDRPDEFPAALEALVNARRTYMNHALEEDWRLFFFVYTAPDRLQHLLWEEEVLIDHYKLLDEVIGDAREYAREHDLTLFVVSDHGFGPIDKNVHVNRLLANEGYLTPKSDTASRSTLSRVGLTKERVLGTLEDLGIDTDRLAKRLPQSLVDRVAAGIPGDNVRYDVDYTETKAFVHAQGTLYINDTERFDQGIVEPSEVDGLKAELTDVLTSFRDDGEQVLDVHDGDDLFPTDPKSPDLVVEPREGYYVKPSLAPEVFSDPGAHAADHRPDGIFFAEGPDVEPGSTPEDASVVDVAPTVLHAMGEPVPADTDGRVLDELFAPGSPTAERAVTTANYAGSGGQRGTDDDDFSDVEERLRGLGYVE</sequence>
<reference evidence="2 3" key="1">
    <citation type="journal article" date="2014" name="PLoS Genet.">
        <title>Phylogenetically driven sequencing of extremely halophilic archaea reveals strategies for static and dynamic osmo-response.</title>
        <authorList>
            <person name="Becker E.A."/>
            <person name="Seitzer P.M."/>
            <person name="Tritt A."/>
            <person name="Larsen D."/>
            <person name="Krusor M."/>
            <person name="Yao A.I."/>
            <person name="Wu D."/>
            <person name="Madern D."/>
            <person name="Eisen J.A."/>
            <person name="Darling A.E."/>
            <person name="Facciotti M.T."/>
        </authorList>
    </citation>
    <scope>NUCLEOTIDE SEQUENCE [LARGE SCALE GENOMIC DNA]</scope>
    <source>
        <strain evidence="2 3">100A6</strain>
    </source>
</reference>
<dbReference type="InterPro" id="IPR017850">
    <property type="entry name" value="Alkaline_phosphatase_core_sf"/>
</dbReference>
<evidence type="ECO:0000256" key="1">
    <source>
        <dbReference type="SAM" id="MobiDB-lite"/>
    </source>
</evidence>
<dbReference type="PANTHER" id="PTHR10151">
    <property type="entry name" value="ECTONUCLEOTIDE PYROPHOSPHATASE/PHOSPHODIESTERASE"/>
    <property type="match status" value="1"/>
</dbReference>
<dbReference type="eggNOG" id="arCOG01377">
    <property type="taxonomic scope" value="Archaea"/>
</dbReference>
<dbReference type="InterPro" id="IPR002591">
    <property type="entry name" value="Phosphodiest/P_Trfase"/>
</dbReference>
<feature type="region of interest" description="Disordered" evidence="1">
    <location>
        <begin position="484"/>
        <end position="526"/>
    </location>
</feature>
<evidence type="ECO:0000313" key="2">
    <source>
        <dbReference type="EMBL" id="EMA35743.1"/>
    </source>
</evidence>
<dbReference type="Proteomes" id="UP000011566">
    <property type="component" value="Unassembled WGS sequence"/>
</dbReference>
<accession>M0LRL6</accession>
<comment type="caution">
    <text evidence="2">The sequence shown here is derived from an EMBL/GenBank/DDBJ whole genome shotgun (WGS) entry which is preliminary data.</text>
</comment>
<dbReference type="OrthoDB" id="198670at2157"/>
<name>M0LRL6_9EURY</name>
<protein>
    <submittedName>
        <fullName evidence="2">Type I phosphodiesterase/nucleotide pyrophosphatase</fullName>
    </submittedName>
</protein>
<dbReference type="AlphaFoldDB" id="M0LRL6"/>